<feature type="repeat" description="PPR" evidence="2">
    <location>
        <begin position="181"/>
        <end position="215"/>
    </location>
</feature>
<dbReference type="PANTHER" id="PTHR24015">
    <property type="entry name" value="OS07G0578800 PROTEIN-RELATED"/>
    <property type="match status" value="1"/>
</dbReference>
<dbReference type="FunFam" id="1.25.40.10:FF:000073">
    <property type="entry name" value="Pentatricopeptide repeat-containing protein chloroplastic"/>
    <property type="match status" value="1"/>
</dbReference>
<dbReference type="Pfam" id="PF20431">
    <property type="entry name" value="E_motif"/>
    <property type="match status" value="1"/>
</dbReference>
<sequence>MPQPAGGRLGDATIVRVSRLLKLPTAVTPNALTARTAHGLAIKVGALGHLPIVTSLLTLYSKVAYFGASLALFDEVNEKDVILWNAMITASIGNCCFSHAVELLMKMIEVGHGFDSTTLLLVVSSISYLKNLSSGMNIHGLSIKSGMLSDPNLCNSIVDMYAKCGDVSSSECLFREMKYRDVVSWNSMMTGFLRNGYPEMTLRYLREMAHFGEVADDTTLSCAISASASLGWKSYGEAIHALGLKLGYDHVWHISVANSLISLYSQAADTGAAEAVFSEMRSKDIVSWNTLIDGFGSNGMVWEAFYRFHEMQLSEAVHPDLVTMASLISVCAKSLLLIEGRTLHGYVIRQHRGSDLSIANSLINMYLKCKQVNKAEILFGTIPTTDLVTWNTMISGYSENGFFKEAQLSFRDLLRHWYSGFSLSTLLAIIPSCSFLGGIQFGKSIHCCHLKTGFSNNTIAVNSLMHMYISCGDFSAALSLLQSIYLIADVDSWNTMIVGCTQNCRFREALKTFNLMRQETSINPDASIYVNVISACGNLELALEGKSIHALSIKTPEGSDQRVQNSFITMYGRCGDIEGARTAFVSSSDHNLCSWNCMISAFSQNKDGRGAIELFRSINLEPNEITIVGILSACTQIGVLRHGKQIHAYTIRRGFHSNSYLSAALVDMYSNCGRLDTGVQVFSNSGERNVTAWNSMISAHGNNGEGRKAIALFNEMLRSGVVANKSTFVSLLSACGHSGLVDEGMYYYGCMLEKYGVQPTVDHQVYMVDMLGRSGRLEKALDFVMQTEALAEPGIWGALLSACNYHGDVGMGREVADVLFKLEPQNAGYYVSLSNMYVAAGRWKEAVELRNIVEEKKLKKPVGYSSIDVCSM</sequence>
<comment type="caution">
    <text evidence="3">The sequence shown here is derived from an EMBL/GenBank/DDBJ whole genome shotgun (WGS) entry which is preliminary data.</text>
</comment>
<dbReference type="Proteomes" id="UP001154282">
    <property type="component" value="Unassembled WGS sequence"/>
</dbReference>
<evidence type="ECO:0000256" key="2">
    <source>
        <dbReference type="PROSITE-ProRule" id="PRU00708"/>
    </source>
</evidence>
<dbReference type="GO" id="GO:0009451">
    <property type="term" value="P:RNA modification"/>
    <property type="evidence" value="ECO:0007669"/>
    <property type="project" value="InterPro"/>
</dbReference>
<dbReference type="NCBIfam" id="TIGR00756">
    <property type="entry name" value="PPR"/>
    <property type="match status" value="5"/>
</dbReference>
<dbReference type="InterPro" id="IPR046848">
    <property type="entry name" value="E_motif"/>
</dbReference>
<feature type="repeat" description="PPR" evidence="2">
    <location>
        <begin position="724"/>
        <end position="759"/>
    </location>
</feature>
<evidence type="ECO:0000313" key="4">
    <source>
        <dbReference type="Proteomes" id="UP001154282"/>
    </source>
</evidence>
<dbReference type="PANTHER" id="PTHR24015:SF1991">
    <property type="entry name" value="OS01G0938000 PROTEIN"/>
    <property type="match status" value="1"/>
</dbReference>
<feature type="repeat" description="PPR" evidence="2">
    <location>
        <begin position="386"/>
        <end position="416"/>
    </location>
</feature>
<name>A0AAV0JNI5_9ROSI</name>
<accession>A0AAV0JNI5</accession>
<dbReference type="AlphaFoldDB" id="A0AAV0JNI5"/>
<feature type="repeat" description="PPR" evidence="2">
    <location>
        <begin position="284"/>
        <end position="319"/>
    </location>
</feature>
<organism evidence="3 4">
    <name type="scientific">Linum tenue</name>
    <dbReference type="NCBI Taxonomy" id="586396"/>
    <lineage>
        <taxon>Eukaryota</taxon>
        <taxon>Viridiplantae</taxon>
        <taxon>Streptophyta</taxon>
        <taxon>Embryophyta</taxon>
        <taxon>Tracheophyta</taxon>
        <taxon>Spermatophyta</taxon>
        <taxon>Magnoliopsida</taxon>
        <taxon>eudicotyledons</taxon>
        <taxon>Gunneridae</taxon>
        <taxon>Pentapetalae</taxon>
        <taxon>rosids</taxon>
        <taxon>fabids</taxon>
        <taxon>Malpighiales</taxon>
        <taxon>Linaceae</taxon>
        <taxon>Linum</taxon>
    </lineage>
</organism>
<proteinExistence type="predicted"/>
<feature type="repeat" description="PPR" evidence="2">
    <location>
        <begin position="689"/>
        <end position="723"/>
    </location>
</feature>
<dbReference type="Gene3D" id="1.25.40.10">
    <property type="entry name" value="Tetratricopeptide repeat domain"/>
    <property type="match status" value="7"/>
</dbReference>
<dbReference type="InterPro" id="IPR011990">
    <property type="entry name" value="TPR-like_helical_dom_sf"/>
</dbReference>
<dbReference type="FunFam" id="1.25.40.10:FF:000975">
    <property type="entry name" value="Pentatricopeptide repeat-containing protein"/>
    <property type="match status" value="1"/>
</dbReference>
<dbReference type="PROSITE" id="PS51375">
    <property type="entry name" value="PPR"/>
    <property type="match status" value="7"/>
</dbReference>
<reference evidence="3" key="1">
    <citation type="submission" date="2022-08" db="EMBL/GenBank/DDBJ databases">
        <authorList>
            <person name="Gutierrez-Valencia J."/>
        </authorList>
    </citation>
    <scope>NUCLEOTIDE SEQUENCE</scope>
</reference>
<keyword evidence="4" id="KW-1185">Reference proteome</keyword>
<keyword evidence="1" id="KW-0677">Repeat</keyword>
<feature type="repeat" description="PPR" evidence="2">
    <location>
        <begin position="489"/>
        <end position="519"/>
    </location>
</feature>
<dbReference type="InterPro" id="IPR002885">
    <property type="entry name" value="PPR_rpt"/>
</dbReference>
<protein>
    <recommendedName>
        <fullName evidence="5">Pentatricopeptide repeat-containing protein</fullName>
    </recommendedName>
</protein>
<dbReference type="InterPro" id="IPR046960">
    <property type="entry name" value="PPR_At4g14850-like_plant"/>
</dbReference>
<dbReference type="Pfam" id="PF13041">
    <property type="entry name" value="PPR_2"/>
    <property type="match status" value="2"/>
</dbReference>
<dbReference type="GO" id="GO:0003723">
    <property type="term" value="F:RNA binding"/>
    <property type="evidence" value="ECO:0007669"/>
    <property type="project" value="InterPro"/>
</dbReference>
<gene>
    <name evidence="3" type="ORF">LITE_LOCUS14650</name>
</gene>
<evidence type="ECO:0000313" key="3">
    <source>
        <dbReference type="EMBL" id="CAI0410186.1"/>
    </source>
</evidence>
<feature type="repeat" description="PPR" evidence="2">
    <location>
        <begin position="150"/>
        <end position="180"/>
    </location>
</feature>
<dbReference type="EMBL" id="CAMGYJ010000005">
    <property type="protein sequence ID" value="CAI0410186.1"/>
    <property type="molecule type" value="Genomic_DNA"/>
</dbReference>
<dbReference type="Pfam" id="PF01535">
    <property type="entry name" value="PPR"/>
    <property type="match status" value="8"/>
</dbReference>
<evidence type="ECO:0000256" key="1">
    <source>
        <dbReference type="ARBA" id="ARBA00022737"/>
    </source>
</evidence>
<evidence type="ECO:0008006" key="5">
    <source>
        <dbReference type="Google" id="ProtNLM"/>
    </source>
</evidence>